<dbReference type="Proteomes" id="UP000321816">
    <property type="component" value="Chromosome"/>
</dbReference>
<evidence type="ECO:0000313" key="11">
    <source>
        <dbReference type="EMBL" id="WWD80724.1"/>
    </source>
</evidence>
<dbReference type="PANTHER" id="PTHR33540:SF2">
    <property type="entry name" value="TRNA THREONYLCARBAMOYLADENOSINE BIOSYNTHESIS PROTEIN TSAE"/>
    <property type="match status" value="1"/>
</dbReference>
<dbReference type="PANTHER" id="PTHR33540">
    <property type="entry name" value="TRNA THREONYLCARBAMOYLADENOSINE BIOSYNTHESIS PROTEIN TSAE"/>
    <property type="match status" value="1"/>
</dbReference>
<evidence type="ECO:0000256" key="5">
    <source>
        <dbReference type="ARBA" id="ARBA00022694"/>
    </source>
</evidence>
<dbReference type="Pfam" id="PF02367">
    <property type="entry name" value="TsaE"/>
    <property type="match status" value="1"/>
</dbReference>
<dbReference type="RefSeq" id="WP_147803351.1">
    <property type="nucleotide sequence ID" value="NZ_CP144914.1"/>
</dbReference>
<evidence type="ECO:0000256" key="10">
    <source>
        <dbReference type="ARBA" id="ARBA00032441"/>
    </source>
</evidence>
<comment type="similarity">
    <text evidence="2">Belongs to the TsaE family.</text>
</comment>
<keyword evidence="5" id="KW-0819">tRNA processing</keyword>
<organism evidence="11 12">
    <name type="scientific">Alkalicoccus halolimnae</name>
    <dbReference type="NCBI Taxonomy" id="1667239"/>
    <lineage>
        <taxon>Bacteria</taxon>
        <taxon>Bacillati</taxon>
        <taxon>Bacillota</taxon>
        <taxon>Bacilli</taxon>
        <taxon>Bacillales</taxon>
        <taxon>Bacillaceae</taxon>
        <taxon>Alkalicoccus</taxon>
    </lineage>
</organism>
<keyword evidence="6" id="KW-0479">Metal-binding</keyword>
<evidence type="ECO:0000256" key="8">
    <source>
        <dbReference type="ARBA" id="ARBA00022840"/>
    </source>
</evidence>
<keyword evidence="8" id="KW-0067">ATP-binding</keyword>
<dbReference type="OrthoDB" id="9815896at2"/>
<dbReference type="GO" id="GO:0046872">
    <property type="term" value="F:metal ion binding"/>
    <property type="evidence" value="ECO:0007669"/>
    <property type="project" value="UniProtKB-KW"/>
</dbReference>
<protein>
    <recommendedName>
        <fullName evidence="3">tRNA threonylcarbamoyladenosine biosynthesis protein TsaE</fullName>
    </recommendedName>
    <alternativeName>
        <fullName evidence="10">t(6)A37 threonylcarbamoyladenosine biosynthesis protein TsaE</fullName>
    </alternativeName>
</protein>
<accession>A0A5C7FLG9</accession>
<reference evidence="11 12" key="1">
    <citation type="submission" date="2024-01" db="EMBL/GenBank/DDBJ databases">
        <title>Complete Genome Sequence of Alkalicoccus halolimnae BZ-SZ-XJ29T, a Moderately Halophilic Bacterium Isolated from a Salt Lake.</title>
        <authorList>
            <person name="Zhao B."/>
        </authorList>
    </citation>
    <scope>NUCLEOTIDE SEQUENCE [LARGE SCALE GENOMIC DNA]</scope>
    <source>
        <strain evidence="11 12">BZ-SZ-XJ29</strain>
    </source>
</reference>
<dbReference type="Gene3D" id="3.40.50.300">
    <property type="entry name" value="P-loop containing nucleotide triphosphate hydrolases"/>
    <property type="match status" value="1"/>
</dbReference>
<dbReference type="FunFam" id="3.40.50.300:FF:000777">
    <property type="entry name" value="tRNA (N6-adenosine(37)-N6)-threonylcarbamoyltransferase complex ATPase TsaE"/>
    <property type="match status" value="1"/>
</dbReference>
<dbReference type="InterPro" id="IPR003442">
    <property type="entry name" value="T6A_TsaE"/>
</dbReference>
<evidence type="ECO:0000256" key="3">
    <source>
        <dbReference type="ARBA" id="ARBA00019010"/>
    </source>
</evidence>
<keyword evidence="4" id="KW-0963">Cytoplasm</keyword>
<name>A0A5C7FLG9_9BACI</name>
<evidence type="ECO:0000313" key="12">
    <source>
        <dbReference type="Proteomes" id="UP000321816"/>
    </source>
</evidence>
<evidence type="ECO:0000256" key="9">
    <source>
        <dbReference type="ARBA" id="ARBA00022842"/>
    </source>
</evidence>
<keyword evidence="7" id="KW-0547">Nucleotide-binding</keyword>
<gene>
    <name evidence="11" type="primary">tsaE</name>
    <name evidence="11" type="ORF">FTX54_003970</name>
</gene>
<dbReference type="InterPro" id="IPR027417">
    <property type="entry name" value="P-loop_NTPase"/>
</dbReference>
<dbReference type="EMBL" id="CP144914">
    <property type="protein sequence ID" value="WWD80724.1"/>
    <property type="molecule type" value="Genomic_DNA"/>
</dbReference>
<dbReference type="GO" id="GO:0002949">
    <property type="term" value="P:tRNA threonylcarbamoyladenosine modification"/>
    <property type="evidence" value="ECO:0007669"/>
    <property type="project" value="InterPro"/>
</dbReference>
<dbReference type="AlphaFoldDB" id="A0A5C7FLG9"/>
<keyword evidence="9" id="KW-0460">Magnesium</keyword>
<dbReference type="SUPFAM" id="SSF52540">
    <property type="entry name" value="P-loop containing nucleoside triphosphate hydrolases"/>
    <property type="match status" value="1"/>
</dbReference>
<dbReference type="NCBIfam" id="TIGR00150">
    <property type="entry name" value="T6A_YjeE"/>
    <property type="match status" value="1"/>
</dbReference>
<comment type="subcellular location">
    <subcellularLocation>
        <location evidence="1">Cytoplasm</location>
    </subcellularLocation>
</comment>
<evidence type="ECO:0000256" key="1">
    <source>
        <dbReference type="ARBA" id="ARBA00004496"/>
    </source>
</evidence>
<dbReference type="KEGG" id="ahal:FTX54_003970"/>
<evidence type="ECO:0000256" key="4">
    <source>
        <dbReference type="ARBA" id="ARBA00022490"/>
    </source>
</evidence>
<evidence type="ECO:0000256" key="2">
    <source>
        <dbReference type="ARBA" id="ARBA00007599"/>
    </source>
</evidence>
<proteinExistence type="inferred from homology"/>
<sequence length="151" mass="16975">MKLTWKTKAEKETRSLAARLGSLLHPGDIVTLSGDLGAGKTTFTKALAAALGVTRTVNSPTFTIIKEYEGRCPFYHMDAYRLDDSMEELGLEEYTDGEGVLVIEWPEMIEDQLPEDRLSLHLAYTGETTREIYAEAAGRRYEALLEEWKKA</sequence>
<keyword evidence="12" id="KW-1185">Reference proteome</keyword>
<dbReference type="GO" id="GO:0005524">
    <property type="term" value="F:ATP binding"/>
    <property type="evidence" value="ECO:0007669"/>
    <property type="project" value="UniProtKB-KW"/>
</dbReference>
<evidence type="ECO:0000256" key="6">
    <source>
        <dbReference type="ARBA" id="ARBA00022723"/>
    </source>
</evidence>
<evidence type="ECO:0000256" key="7">
    <source>
        <dbReference type="ARBA" id="ARBA00022741"/>
    </source>
</evidence>
<dbReference type="GO" id="GO:0005737">
    <property type="term" value="C:cytoplasm"/>
    <property type="evidence" value="ECO:0007669"/>
    <property type="project" value="UniProtKB-SubCell"/>
</dbReference>